<protein>
    <submittedName>
        <fullName evidence="1">DUF3164 family protein</fullName>
    </submittedName>
</protein>
<dbReference type="RefSeq" id="WP_262567517.1">
    <property type="nucleotide sequence ID" value="NZ_JAPFCC010000001.1"/>
</dbReference>
<evidence type="ECO:0000313" key="1">
    <source>
        <dbReference type="EMBL" id="MCW7552564.1"/>
    </source>
</evidence>
<evidence type="ECO:0000313" key="2">
    <source>
        <dbReference type="Proteomes" id="UP001209854"/>
    </source>
</evidence>
<name>A0ABT3MT54_9GAMM</name>
<proteinExistence type="predicted"/>
<accession>A0ABT3MT54</accession>
<dbReference type="Pfam" id="PF11363">
    <property type="entry name" value="DUF3164"/>
    <property type="match status" value="1"/>
</dbReference>
<dbReference type="InterPro" id="IPR021505">
    <property type="entry name" value="Phage_B3_Orf6"/>
</dbReference>
<sequence length="243" mass="27826">MQQQDLSLSHTAWRRMRLTIKAEKAQPITTTRDNPMEEKATTTVPAGYKKDHQGRLVPENLIKPIDRARDELVTEIIAAALPQRDMLVQFKKKVLGDIRAFVELSAEQYGAKIGGKKGNIILLSFDGRYKVQLRNQDHITFDERIEAAKELIDNCLNRWTENSRPEIKALVERAFRTNRKGQLRTAEVLGLKDLDIDDEEWHRAMEALMDSITVAGSTSYINLYERIGDSDQWRHISLDLAAV</sequence>
<organism evidence="1 2">
    <name type="scientific">Endozoicomonas gorgoniicola</name>
    <dbReference type="NCBI Taxonomy" id="1234144"/>
    <lineage>
        <taxon>Bacteria</taxon>
        <taxon>Pseudomonadati</taxon>
        <taxon>Pseudomonadota</taxon>
        <taxon>Gammaproteobacteria</taxon>
        <taxon>Oceanospirillales</taxon>
        <taxon>Endozoicomonadaceae</taxon>
        <taxon>Endozoicomonas</taxon>
    </lineage>
</organism>
<dbReference type="EMBL" id="JAPFCC010000001">
    <property type="protein sequence ID" value="MCW7552564.1"/>
    <property type="molecule type" value="Genomic_DNA"/>
</dbReference>
<keyword evidence="2" id="KW-1185">Reference proteome</keyword>
<comment type="caution">
    <text evidence="1">The sequence shown here is derived from an EMBL/GenBank/DDBJ whole genome shotgun (WGS) entry which is preliminary data.</text>
</comment>
<dbReference type="Proteomes" id="UP001209854">
    <property type="component" value="Unassembled WGS sequence"/>
</dbReference>
<reference evidence="1 2" key="1">
    <citation type="submission" date="2022-10" db="EMBL/GenBank/DDBJ databases">
        <title>High-quality genome sequences of two octocoral-associated bacteria, Endozoicomonas euniceicola EF212 and Endozoicomonas gorgoniicola PS125.</title>
        <authorList>
            <person name="Chiou Y.-J."/>
            <person name="Chen Y.-H."/>
        </authorList>
    </citation>
    <scope>NUCLEOTIDE SEQUENCE [LARGE SCALE GENOMIC DNA]</scope>
    <source>
        <strain evidence="1 2">PS125</strain>
    </source>
</reference>
<gene>
    <name evidence="1" type="ORF">NX722_07860</name>
</gene>